<evidence type="ECO:0000313" key="3">
    <source>
        <dbReference type="Proteomes" id="UP001044222"/>
    </source>
</evidence>
<feature type="compositionally biased region" description="Low complexity" evidence="1">
    <location>
        <begin position="82"/>
        <end position="94"/>
    </location>
</feature>
<evidence type="ECO:0000256" key="1">
    <source>
        <dbReference type="SAM" id="MobiDB-lite"/>
    </source>
</evidence>
<feature type="compositionally biased region" description="Basic and acidic residues" evidence="1">
    <location>
        <begin position="12"/>
        <end position="37"/>
    </location>
</feature>
<gene>
    <name evidence="2" type="ORF">ANANG_G00306480</name>
</gene>
<dbReference type="Proteomes" id="UP001044222">
    <property type="component" value="Chromosome 18"/>
</dbReference>
<reference evidence="2" key="1">
    <citation type="submission" date="2021-01" db="EMBL/GenBank/DDBJ databases">
        <title>A chromosome-scale assembly of European eel, Anguilla anguilla.</title>
        <authorList>
            <person name="Henkel C."/>
            <person name="Jong-Raadsen S.A."/>
            <person name="Dufour S."/>
            <person name="Weltzien F.-A."/>
            <person name="Palstra A.P."/>
            <person name="Pelster B."/>
            <person name="Spaink H.P."/>
            <person name="Van Den Thillart G.E."/>
            <person name="Jansen H."/>
            <person name="Zahm M."/>
            <person name="Klopp C."/>
            <person name="Cedric C."/>
            <person name="Louis A."/>
            <person name="Berthelot C."/>
            <person name="Parey E."/>
            <person name="Roest Crollius H."/>
            <person name="Montfort J."/>
            <person name="Robinson-Rechavi M."/>
            <person name="Bucao C."/>
            <person name="Bouchez O."/>
            <person name="Gislard M."/>
            <person name="Lluch J."/>
            <person name="Milhes M."/>
            <person name="Lampietro C."/>
            <person name="Lopez Roques C."/>
            <person name="Donnadieu C."/>
            <person name="Braasch I."/>
            <person name="Desvignes T."/>
            <person name="Postlethwait J."/>
            <person name="Bobe J."/>
            <person name="Guiguen Y."/>
            <person name="Dirks R."/>
        </authorList>
    </citation>
    <scope>NUCLEOTIDE SEQUENCE</scope>
    <source>
        <strain evidence="2">Tag_6206</strain>
        <tissue evidence="2">Liver</tissue>
    </source>
</reference>
<comment type="caution">
    <text evidence="2">The sequence shown here is derived from an EMBL/GenBank/DDBJ whole genome shotgun (WGS) entry which is preliminary data.</text>
</comment>
<accession>A0A9D3LK35</accession>
<dbReference type="SUPFAM" id="SSF52075">
    <property type="entry name" value="Outer arm dynein light chain 1"/>
    <property type="match status" value="1"/>
</dbReference>
<proteinExistence type="predicted"/>
<name>A0A9D3LK35_ANGAN</name>
<dbReference type="AlphaFoldDB" id="A0A9D3LK35"/>
<feature type="compositionally biased region" description="Basic residues" evidence="1">
    <location>
        <begin position="1"/>
        <end position="11"/>
    </location>
</feature>
<dbReference type="InterPro" id="IPR032675">
    <property type="entry name" value="LRR_dom_sf"/>
</dbReference>
<keyword evidence="3" id="KW-1185">Reference proteome</keyword>
<dbReference type="Gene3D" id="3.80.10.10">
    <property type="entry name" value="Ribonuclease Inhibitor"/>
    <property type="match status" value="1"/>
</dbReference>
<sequence length="184" mass="19379">MANKLALKRHGRGEEKGGEGADHAEDRQKVGELDSGRDAAAGPQQAGHRHLPQVPAQDGRRGRAGPQPQPAAEAAGEHRALRQPALPGPAQQPAGAPPGGHREAAEPAPPQPVRQPAGAGRPAELGALRALRSLNLGMNRIETLPRAPFFQGLAELRELGLFDNLLGEPPEVARSLPRVHRLNA</sequence>
<feature type="compositionally biased region" description="Low complexity" evidence="1">
    <location>
        <begin position="64"/>
        <end position="74"/>
    </location>
</feature>
<feature type="non-terminal residue" evidence="2">
    <location>
        <position position="1"/>
    </location>
</feature>
<feature type="region of interest" description="Disordered" evidence="1">
    <location>
        <begin position="1"/>
        <end position="124"/>
    </location>
</feature>
<protein>
    <submittedName>
        <fullName evidence="2">Uncharacterized protein</fullName>
    </submittedName>
</protein>
<organism evidence="2 3">
    <name type="scientific">Anguilla anguilla</name>
    <name type="common">European freshwater eel</name>
    <name type="synonym">Muraena anguilla</name>
    <dbReference type="NCBI Taxonomy" id="7936"/>
    <lineage>
        <taxon>Eukaryota</taxon>
        <taxon>Metazoa</taxon>
        <taxon>Chordata</taxon>
        <taxon>Craniata</taxon>
        <taxon>Vertebrata</taxon>
        <taxon>Euteleostomi</taxon>
        <taxon>Actinopterygii</taxon>
        <taxon>Neopterygii</taxon>
        <taxon>Teleostei</taxon>
        <taxon>Anguilliformes</taxon>
        <taxon>Anguillidae</taxon>
        <taxon>Anguilla</taxon>
    </lineage>
</organism>
<dbReference type="EMBL" id="JAFIRN010000018">
    <property type="protein sequence ID" value="KAG5831696.1"/>
    <property type="molecule type" value="Genomic_DNA"/>
</dbReference>
<evidence type="ECO:0000313" key="2">
    <source>
        <dbReference type="EMBL" id="KAG5831696.1"/>
    </source>
</evidence>